<feature type="domain" description="Glycosyltransferase 2-like" evidence="2">
    <location>
        <begin position="190"/>
        <end position="387"/>
    </location>
</feature>
<feature type="transmembrane region" description="Helical" evidence="1">
    <location>
        <begin position="361"/>
        <end position="388"/>
    </location>
</feature>
<protein>
    <recommendedName>
        <fullName evidence="2">Glycosyltransferase 2-like domain-containing protein</fullName>
    </recommendedName>
</protein>
<gene>
    <name evidence="3" type="ORF">UY32_C0021G0002</name>
</gene>
<evidence type="ECO:0000313" key="3">
    <source>
        <dbReference type="EMBL" id="KKU98581.1"/>
    </source>
</evidence>
<keyword evidence="1" id="KW-0472">Membrane</keyword>
<dbReference type="Pfam" id="PF13632">
    <property type="entry name" value="Glyco_trans_2_3"/>
    <property type="match status" value="1"/>
</dbReference>
<evidence type="ECO:0000313" key="4">
    <source>
        <dbReference type="Proteomes" id="UP000034600"/>
    </source>
</evidence>
<dbReference type="PANTHER" id="PTHR36851:SF1">
    <property type="entry name" value="GLYCO_TRANS_2-LIKE DOMAIN-CONTAINING PROTEIN"/>
    <property type="match status" value="1"/>
</dbReference>
<feature type="transmembrane region" description="Helical" evidence="1">
    <location>
        <begin position="7"/>
        <end position="27"/>
    </location>
</feature>
<feature type="transmembrane region" description="Helical" evidence="1">
    <location>
        <begin position="443"/>
        <end position="466"/>
    </location>
</feature>
<dbReference type="Proteomes" id="UP000034600">
    <property type="component" value="Unassembled WGS sequence"/>
</dbReference>
<dbReference type="InterPro" id="IPR001173">
    <property type="entry name" value="Glyco_trans_2-like"/>
</dbReference>
<dbReference type="SUPFAM" id="SSF53448">
    <property type="entry name" value="Nucleotide-diphospho-sugar transferases"/>
    <property type="match status" value="1"/>
</dbReference>
<proteinExistence type="predicted"/>
<sequence length="489" mass="57037">MTRFFEILPGALTWAALILIVLLSWWWPEGIAIFFIVYAFFWLCRIVYLHFHLRHSFKKVRENLKIGWLPKVKNIAGWEKTYHLIVLPMYKEPPSVVRETFLALRSANYPKSNFIVVLATEERGGREAARAAEAVKKEFGADFFKFLVTVHPAGLSGEIPGKGSNETWAVKAAKREIIDVLKIPYEKIIVSVFDCDTQASPEYFGRLTYLFLTCDKPLRSSFQPVPLFVNNIYSAPVFSRVMSFFPTFWQMMQQSRFEQLSTFTSQAMPFKALVDVGFWDTHLVSEDSLIFWKFYLHYDGDWRTEPMYYPVSMDATSGRTFREAAGNLYRQQRRWAWGVENIPYMLTGFVKNKEIPLRKKFFWTFIFMEGFFSWSTAPFILFIFGWLPTLIGSYQFSETIISYSLARIVGPILNLSVIFLFASAILSIVLLPPKPGWFEKKHYILYFLQWLLVPALILLFSSVPAIESQTRLMLGRRFRLGFWPTPKSR</sequence>
<reference evidence="3 4" key="1">
    <citation type="journal article" date="2015" name="Nature">
        <title>rRNA introns, odd ribosomes, and small enigmatic genomes across a large radiation of phyla.</title>
        <authorList>
            <person name="Brown C.T."/>
            <person name="Hug L.A."/>
            <person name="Thomas B.C."/>
            <person name="Sharon I."/>
            <person name="Castelle C.J."/>
            <person name="Singh A."/>
            <person name="Wilkins M.J."/>
            <person name="Williams K.H."/>
            <person name="Banfield J.F."/>
        </authorList>
    </citation>
    <scope>NUCLEOTIDE SEQUENCE [LARGE SCALE GENOMIC DNA]</scope>
</reference>
<dbReference type="Gene3D" id="3.90.550.10">
    <property type="entry name" value="Spore Coat Polysaccharide Biosynthesis Protein SpsA, Chain A"/>
    <property type="match status" value="1"/>
</dbReference>
<dbReference type="InterPro" id="IPR029044">
    <property type="entry name" value="Nucleotide-diphossugar_trans"/>
</dbReference>
<feature type="transmembrane region" description="Helical" evidence="1">
    <location>
        <begin position="33"/>
        <end position="51"/>
    </location>
</feature>
<dbReference type="EMBL" id="LCPO01000021">
    <property type="protein sequence ID" value="KKU98581.1"/>
    <property type="molecule type" value="Genomic_DNA"/>
</dbReference>
<dbReference type="AlphaFoldDB" id="A0A0G1UWZ1"/>
<evidence type="ECO:0000259" key="2">
    <source>
        <dbReference type="Pfam" id="PF13632"/>
    </source>
</evidence>
<accession>A0A0G1UWZ1</accession>
<name>A0A0G1UWZ1_9BACT</name>
<comment type="caution">
    <text evidence="3">The sequence shown here is derived from an EMBL/GenBank/DDBJ whole genome shotgun (WGS) entry which is preliminary data.</text>
</comment>
<organism evidence="3 4">
    <name type="scientific">Candidatus Jorgensenbacteria bacterium GW2011_GWC1_48_8</name>
    <dbReference type="NCBI Taxonomy" id="1618666"/>
    <lineage>
        <taxon>Bacteria</taxon>
        <taxon>Candidatus Joergenseniibacteriota</taxon>
    </lineage>
</organism>
<dbReference type="PANTHER" id="PTHR36851">
    <property type="entry name" value="UNNAMED PRODUCT"/>
    <property type="match status" value="1"/>
</dbReference>
<evidence type="ECO:0000256" key="1">
    <source>
        <dbReference type="SAM" id="Phobius"/>
    </source>
</evidence>
<keyword evidence="1" id="KW-0812">Transmembrane</keyword>
<keyword evidence="1" id="KW-1133">Transmembrane helix</keyword>
<feature type="transmembrane region" description="Helical" evidence="1">
    <location>
        <begin position="408"/>
        <end position="431"/>
    </location>
</feature>